<dbReference type="OrthoDB" id="7780472at2759"/>
<protein>
    <recommendedName>
        <fullName evidence="9">TEP1-F</fullName>
    </recommendedName>
</protein>
<sequence>MSTSSSSNTSSSNDYKNFFTVIGSNLVRANDIYTVSIYCSNYETSQKLEVSLKGRGSNDDYDKLAFKESKTVTLNGTQTQFLNFKLNHSTDVDYILEAKTLDGESFKSSKALNLNTKKSSIFIQTDKATYKPGDVVKFRILMLDDETKPVKLPSDANIEVFITDSGDNRVKQYDDVKFNKAGVYQNEMQLSDSPLLGTWKLHINVGNEKAEKELDVAEYVLPKFEVTIDSKSDACYKDEKIKATVKAKYTFGKIAKGKAVVTAEVEEKYGIYRNSRHHKSQKVSKSVDVDGEKFVEFDIKDDLKITDYSHECTVKLEAVYTDTLSKKEVKAETKVTIHVTPYKLELKKSSEKFKPELPFYITAIVKAHDKNAPITDEKNPLKFVVTSYYEVLKRIKANPNEIIAGKRMKAGEDYECWEENFREHRENVSLVNGVAKLNVQIQKDIKYFHVKATYLENEEEINHIEKAESDSNEYLVARLATENPKLNEIFKIEVLATTELQRLSYNVFGRGKLIESNSVAVENSKTHTLEIKSTVMMIPKAYIVVYYLTNDGEIVSDKTEIEFGNELINYVDLSLSKETAKPGEDFEISVKTKPNSFVGLLGVDQSVLLLKSGNDIEPSAVFEELGKYGETTKHNYSCYNDYENSRKFNDFTNCQSVIITNAKSPHTNRDQVMFKRYKPGFGGGMLFGSRHDDELMMANIRPMAMMSMRSMSKSAAPEAFAMCDSVPIEPFKPKVIEIRKEFPETFIWDTLEFDNSNGSKTLSKKVPDTITSWIITGFSIDPLTGLGLTKQPTKLNVFQPFFASTNLPYSIKRGEVISISIDVFNYLETDQNAQVTLYNKDHEFEFVNSSDDNPKDSLSIKKQNVEVERKKMVLLKANEGTAISFLIKALKVGDILIKVVAESATAGDGLERYLKVEPEGITIHKNEAVFIDLRKEQKFNRKIDIDVPENVILDSTKVEVSIIGDVLGPSIDNLDKLIRMPYGCGEQNMLNFVPNIVVLEYLTTLKKLTPEVEAKCKKFMEVGYQRELTYRHRDGSYSAFGSSDRSGSTWLTAFVAKSFTHASKYIHIDENNVNQALEFLTKVQKKDGSFPEVGTVFHSDMQGGSSKGIALTAYTLITFLENEKSMQKYQEVIQKALNYIVENEEDLKDIYSLAIATYAFQLANHEHKKSFIARLDKMSVSKDGLKYWSKEEPKDEESDNFWRRKDTNSINVEMSAYALQALLEAGQESEAVPIMKWLVTQRNANGGFQSTQDTVVGLQALSRLATRIYVPNSEISITVKSKSDNKAQAQMTLNAGNALVLQKQELSSNERHFEVEATGKGFSILQISYKYNIDDSGKFPRFTLKPKVEEPSNKEFLQLSVCTSFVPDAQAEKSNMAVMEVTLPSGFTFDSDSLAELLATDRVKKVETKEGETIVMVYFDDIDSKEICPVFKAYRTHAVAKQKPVPVVIYDYYDNTRRATEFYIPPEISISDIE</sequence>
<dbReference type="InterPro" id="IPR050473">
    <property type="entry name" value="A2M/Complement_sys"/>
</dbReference>
<dbReference type="InterPro" id="IPR047565">
    <property type="entry name" value="Alpha-macroglob_thiol-ester_cl"/>
</dbReference>
<dbReference type="InterPro" id="IPR036595">
    <property type="entry name" value="A-macroglobulin_rcpt-bd_sf"/>
</dbReference>
<dbReference type="Gene3D" id="1.50.10.20">
    <property type="match status" value="1"/>
</dbReference>
<dbReference type="Gene3D" id="2.60.40.2950">
    <property type="match status" value="1"/>
</dbReference>
<dbReference type="SMART" id="SM01360">
    <property type="entry name" value="A2M"/>
    <property type="match status" value="1"/>
</dbReference>
<proteinExistence type="inferred from homology"/>
<keyword evidence="4" id="KW-0882">Thioester bond</keyword>
<evidence type="ECO:0000256" key="8">
    <source>
        <dbReference type="ARBA" id="ARBA00063781"/>
    </source>
</evidence>
<dbReference type="InterPro" id="IPR002890">
    <property type="entry name" value="MG2"/>
</dbReference>
<dbReference type="SMART" id="SM01359">
    <property type="entry name" value="A2M_N_2"/>
    <property type="match status" value="1"/>
</dbReference>
<reference evidence="13" key="1">
    <citation type="submission" date="2021-03" db="EMBL/GenBank/DDBJ databases">
        <title>Chromosome level genome of the anhydrobiotic midge Polypedilum vanderplanki.</title>
        <authorList>
            <person name="Yoshida Y."/>
            <person name="Kikawada T."/>
            <person name="Gusev O."/>
        </authorList>
    </citation>
    <scope>NUCLEOTIDE SEQUENCE</scope>
    <source>
        <strain evidence="13">NIAS01</strain>
        <tissue evidence="13">Whole body or cell culture</tissue>
    </source>
</reference>
<dbReference type="InterPro" id="IPR011626">
    <property type="entry name" value="Alpha-macroglobulin_TED"/>
</dbReference>
<dbReference type="Gene3D" id="2.60.40.10">
    <property type="entry name" value="Immunoglobulins"/>
    <property type="match status" value="2"/>
</dbReference>
<gene>
    <name evidence="13" type="ORF">PVAND_015269</name>
</gene>
<comment type="similarity">
    <text evidence="1">Belongs to the protease inhibitor I39 (alpha-2-macroglobulin) family.</text>
</comment>
<dbReference type="Pfam" id="PF01835">
    <property type="entry name" value="MG2"/>
    <property type="match status" value="1"/>
</dbReference>
<dbReference type="GO" id="GO:0004866">
    <property type="term" value="F:endopeptidase inhibitor activity"/>
    <property type="evidence" value="ECO:0007669"/>
    <property type="project" value="InterPro"/>
</dbReference>
<comment type="function">
    <text evidence="7">Binds covalently through a thioester bond to the pathogen surface resulting in pathogen clearance.</text>
</comment>
<dbReference type="Gene3D" id="2.60.120.1540">
    <property type="match status" value="1"/>
</dbReference>
<dbReference type="GO" id="GO:0002376">
    <property type="term" value="P:immune system process"/>
    <property type="evidence" value="ECO:0007669"/>
    <property type="project" value="UniProtKB-KW"/>
</dbReference>
<dbReference type="InterPro" id="IPR019742">
    <property type="entry name" value="MacrogloblnA2_CS"/>
</dbReference>
<dbReference type="FunFam" id="2.60.40.1930:FF:000001">
    <property type="entry name" value="CD109 isoform 3"/>
    <property type="match status" value="1"/>
</dbReference>
<keyword evidence="6" id="KW-0325">Glycoprotein</keyword>
<dbReference type="SUPFAM" id="SSF48239">
    <property type="entry name" value="Terpenoid cyclases/Protein prenyltransferases"/>
    <property type="match status" value="1"/>
</dbReference>
<evidence type="ECO:0000313" key="14">
    <source>
        <dbReference type="Proteomes" id="UP001107558"/>
    </source>
</evidence>
<dbReference type="Pfam" id="PF07677">
    <property type="entry name" value="A2M_recep"/>
    <property type="match status" value="1"/>
</dbReference>
<feature type="domain" description="Alpha-2-macroglobulin bait region" evidence="10">
    <location>
        <begin position="475"/>
        <end position="610"/>
    </location>
</feature>
<evidence type="ECO:0000256" key="1">
    <source>
        <dbReference type="ARBA" id="ARBA00010952"/>
    </source>
</evidence>
<dbReference type="EMBL" id="JADBJN010000004">
    <property type="protein sequence ID" value="KAG5667283.1"/>
    <property type="molecule type" value="Genomic_DNA"/>
</dbReference>
<dbReference type="Pfam" id="PF00207">
    <property type="entry name" value="A2M"/>
    <property type="match status" value="1"/>
</dbReference>
<organism evidence="13 14">
    <name type="scientific">Polypedilum vanderplanki</name>
    <name type="common">Sleeping chironomid midge</name>
    <dbReference type="NCBI Taxonomy" id="319348"/>
    <lineage>
        <taxon>Eukaryota</taxon>
        <taxon>Metazoa</taxon>
        <taxon>Ecdysozoa</taxon>
        <taxon>Arthropoda</taxon>
        <taxon>Hexapoda</taxon>
        <taxon>Insecta</taxon>
        <taxon>Pterygota</taxon>
        <taxon>Neoptera</taxon>
        <taxon>Endopterygota</taxon>
        <taxon>Diptera</taxon>
        <taxon>Nematocera</taxon>
        <taxon>Chironomoidea</taxon>
        <taxon>Chironomidae</taxon>
        <taxon>Chironominae</taxon>
        <taxon>Polypedilum</taxon>
        <taxon>Polypedilum</taxon>
    </lineage>
</organism>
<feature type="domain" description="Alpha-2-macroglobulin" evidence="11">
    <location>
        <begin position="745"/>
        <end position="837"/>
    </location>
</feature>
<evidence type="ECO:0000256" key="6">
    <source>
        <dbReference type="ARBA" id="ARBA00023180"/>
    </source>
</evidence>
<dbReference type="Pfam" id="PF07703">
    <property type="entry name" value="A2M_BRD"/>
    <property type="match status" value="1"/>
</dbReference>
<dbReference type="PANTHER" id="PTHR11412:SF136">
    <property type="entry name" value="CD109 ANTIGEN"/>
    <property type="match status" value="1"/>
</dbReference>
<dbReference type="SMART" id="SM01419">
    <property type="entry name" value="Thiol-ester_cl"/>
    <property type="match status" value="1"/>
</dbReference>
<dbReference type="Proteomes" id="UP001107558">
    <property type="component" value="Chromosome 4"/>
</dbReference>
<dbReference type="InterPro" id="IPR011625">
    <property type="entry name" value="A2M_N_BRD"/>
</dbReference>
<evidence type="ECO:0000313" key="13">
    <source>
        <dbReference type="EMBL" id="KAG5667283.1"/>
    </source>
</evidence>
<keyword evidence="3" id="KW-0391">Immunity</keyword>
<dbReference type="Gene3D" id="2.60.40.690">
    <property type="entry name" value="Alpha-macroglobulin, receptor-binding domain"/>
    <property type="match status" value="1"/>
</dbReference>
<dbReference type="SMART" id="SM01361">
    <property type="entry name" value="A2M_recep"/>
    <property type="match status" value="1"/>
</dbReference>
<name>A0A9J6BCK6_POLVA</name>
<dbReference type="InterPro" id="IPR008930">
    <property type="entry name" value="Terpenoid_cyclase/PrenylTrfase"/>
</dbReference>
<dbReference type="Pfam" id="PF17791">
    <property type="entry name" value="MG3"/>
    <property type="match status" value="1"/>
</dbReference>
<dbReference type="InterPro" id="IPR001599">
    <property type="entry name" value="Macroglobln_a2"/>
</dbReference>
<evidence type="ECO:0000259" key="11">
    <source>
        <dbReference type="SMART" id="SM01360"/>
    </source>
</evidence>
<dbReference type="CDD" id="cd02897">
    <property type="entry name" value="A2M_2"/>
    <property type="match status" value="1"/>
</dbReference>
<dbReference type="InterPro" id="IPR013783">
    <property type="entry name" value="Ig-like_fold"/>
</dbReference>
<evidence type="ECO:0000256" key="9">
    <source>
        <dbReference type="ARBA" id="ARBA00078071"/>
    </source>
</evidence>
<dbReference type="InterPro" id="IPR041813">
    <property type="entry name" value="A2M_TED"/>
</dbReference>
<dbReference type="PANTHER" id="PTHR11412">
    <property type="entry name" value="MACROGLOBULIN / COMPLEMENT"/>
    <property type="match status" value="1"/>
</dbReference>
<feature type="domain" description="Alpha-macroglobulin receptor-binding" evidence="12">
    <location>
        <begin position="1374"/>
        <end position="1463"/>
    </location>
</feature>
<comment type="caution">
    <text evidence="13">The sequence shown here is derived from an EMBL/GenBank/DDBJ whole genome shotgun (WGS) entry which is preliminary data.</text>
</comment>
<dbReference type="FunFam" id="1.50.10.20:FF:000001">
    <property type="entry name" value="CD109 isoform 1"/>
    <property type="match status" value="1"/>
</dbReference>
<dbReference type="GO" id="GO:0005615">
    <property type="term" value="C:extracellular space"/>
    <property type="evidence" value="ECO:0007669"/>
    <property type="project" value="InterPro"/>
</dbReference>
<evidence type="ECO:0000256" key="7">
    <source>
        <dbReference type="ARBA" id="ARBA00057615"/>
    </source>
</evidence>
<dbReference type="InterPro" id="IPR041555">
    <property type="entry name" value="MG3"/>
</dbReference>
<evidence type="ECO:0000259" key="12">
    <source>
        <dbReference type="SMART" id="SM01361"/>
    </source>
</evidence>
<dbReference type="PROSITE" id="PS00477">
    <property type="entry name" value="ALPHA_2_MACROGLOBULIN"/>
    <property type="match status" value="1"/>
</dbReference>
<evidence type="ECO:0000256" key="4">
    <source>
        <dbReference type="ARBA" id="ARBA00022966"/>
    </source>
</evidence>
<keyword evidence="14" id="KW-1185">Reference proteome</keyword>
<dbReference type="InterPro" id="IPR009048">
    <property type="entry name" value="A-macroglobulin_rcpt-bd"/>
</dbReference>
<evidence type="ECO:0000259" key="10">
    <source>
        <dbReference type="SMART" id="SM01359"/>
    </source>
</evidence>
<evidence type="ECO:0000256" key="3">
    <source>
        <dbReference type="ARBA" id="ARBA00022859"/>
    </source>
</evidence>
<keyword evidence="5" id="KW-1015">Disulfide bond</keyword>
<accession>A0A9J6BCK6</accession>
<dbReference type="Gene3D" id="2.60.40.1940">
    <property type="match status" value="1"/>
</dbReference>
<comment type="subunit">
    <text evidence="8">Heterodimer of a TEP1-N chain and an TEP1-C chain non-covalently linked. Forms a complex composed of TEP1-N and TEP1-C heterodimer, LRIM1 and APL1C; the interaction stabilizes TEP1-N and TEP1-C heterodimer, prevents its binding to tissues while circulating in the hemolymph and protects the thioester bond from hydrolysis. Mature TEP1 and to a lesser extent full-length TEP1 interact with SPCLIP1; the interaction is induced by microbial infection.</text>
</comment>
<dbReference type="Gene3D" id="6.20.50.160">
    <property type="match status" value="1"/>
</dbReference>
<evidence type="ECO:0000256" key="2">
    <source>
        <dbReference type="ARBA" id="ARBA00022729"/>
    </source>
</evidence>
<dbReference type="SUPFAM" id="SSF49410">
    <property type="entry name" value="Alpha-macroglobulin receptor domain"/>
    <property type="match status" value="1"/>
</dbReference>
<keyword evidence="2" id="KW-0732">Signal</keyword>
<evidence type="ECO:0000256" key="5">
    <source>
        <dbReference type="ARBA" id="ARBA00023157"/>
    </source>
</evidence>
<dbReference type="Gene3D" id="2.60.40.1930">
    <property type="match status" value="2"/>
</dbReference>
<dbReference type="Pfam" id="PF07678">
    <property type="entry name" value="TED_complement"/>
    <property type="match status" value="1"/>
</dbReference>
<dbReference type="Gene3D" id="2.20.130.20">
    <property type="match status" value="1"/>
</dbReference>